<keyword evidence="9" id="KW-1185">Reference proteome</keyword>
<evidence type="ECO:0000313" key="8">
    <source>
        <dbReference type="EMBL" id="PSJ17978.1"/>
    </source>
</evidence>
<feature type="site" description="Participates in a stacking interaction with the thymidine ring of dTDP-4-oxo-6-deoxyglucose" evidence="6">
    <location>
        <position position="136"/>
    </location>
</feature>
<dbReference type="CDD" id="cd00438">
    <property type="entry name" value="cupin_RmlC"/>
    <property type="match status" value="1"/>
</dbReference>
<protein>
    <recommendedName>
        <fullName evidence="4 7">dTDP-4-dehydrorhamnose 3,5-epimerase</fullName>
        <ecNumber evidence="3 7">5.1.3.13</ecNumber>
    </recommendedName>
    <alternativeName>
        <fullName evidence="7">Thymidine diphospho-4-keto-rhamnose 3,5-epimerase</fullName>
    </alternativeName>
</protein>
<evidence type="ECO:0000256" key="1">
    <source>
        <dbReference type="ARBA" id="ARBA00001298"/>
    </source>
</evidence>
<comment type="subunit">
    <text evidence="7">Homodimer.</text>
</comment>
<dbReference type="UniPathway" id="UPA00124"/>
<evidence type="ECO:0000256" key="3">
    <source>
        <dbReference type="ARBA" id="ARBA00012098"/>
    </source>
</evidence>
<dbReference type="AlphaFoldDB" id="A0A2P7NWX0"/>
<organism evidence="8 9">
    <name type="scientific">Nitrosomonas supralitoralis</name>
    <dbReference type="NCBI Taxonomy" id="2116706"/>
    <lineage>
        <taxon>Bacteria</taxon>
        <taxon>Pseudomonadati</taxon>
        <taxon>Pseudomonadota</taxon>
        <taxon>Betaproteobacteria</taxon>
        <taxon>Nitrosomonadales</taxon>
        <taxon>Nitrosomonadaceae</taxon>
        <taxon>Nitrosomonas</taxon>
    </lineage>
</organism>
<dbReference type="OrthoDB" id="9800680at2"/>
<feature type="active site" description="Proton acceptor" evidence="5">
    <location>
        <position position="61"/>
    </location>
</feature>
<dbReference type="SUPFAM" id="SSF51182">
    <property type="entry name" value="RmlC-like cupins"/>
    <property type="match status" value="1"/>
</dbReference>
<evidence type="ECO:0000256" key="4">
    <source>
        <dbReference type="ARBA" id="ARBA00019595"/>
    </source>
</evidence>
<dbReference type="RefSeq" id="WP_106706292.1">
    <property type="nucleotide sequence ID" value="NZ_PXXU01000011.1"/>
</dbReference>
<dbReference type="Gene3D" id="2.60.120.10">
    <property type="entry name" value="Jelly Rolls"/>
    <property type="match status" value="1"/>
</dbReference>
<comment type="similarity">
    <text evidence="7">Belongs to the dTDP-4-dehydrorhamnose 3,5-epimerase family.</text>
</comment>
<sequence>MKIIETGLPGVVIFEPKVFRDQRGFFVETFRETTLRTSAINETFVQDNHSRSSKGILRGLHYQLIQPQGKLVRVSRGKVFDVAVDVRKNSPTFGQWFGTVLDDENLRMIYVPPGYAHGFVVLSEEADFIYRCTNYYHADSEQCIAWNDPEIGIQWPVSDVSLSTKDQSAPNLSQQAVEKLPNYIPIQDNLCAI</sequence>
<evidence type="ECO:0000256" key="7">
    <source>
        <dbReference type="RuleBase" id="RU364069"/>
    </source>
</evidence>
<dbReference type="GO" id="GO:0000271">
    <property type="term" value="P:polysaccharide biosynthetic process"/>
    <property type="evidence" value="ECO:0007669"/>
    <property type="project" value="TreeGrafter"/>
</dbReference>
<dbReference type="Pfam" id="PF00908">
    <property type="entry name" value="dTDP_sugar_isom"/>
    <property type="match status" value="1"/>
</dbReference>
<evidence type="ECO:0000256" key="2">
    <source>
        <dbReference type="ARBA" id="ARBA00001997"/>
    </source>
</evidence>
<keyword evidence="7" id="KW-0413">Isomerase</keyword>
<evidence type="ECO:0000313" key="9">
    <source>
        <dbReference type="Proteomes" id="UP000241912"/>
    </source>
</evidence>
<dbReference type="GO" id="GO:0019305">
    <property type="term" value="P:dTDP-rhamnose biosynthetic process"/>
    <property type="evidence" value="ECO:0007669"/>
    <property type="project" value="UniProtKB-UniRule"/>
</dbReference>
<feature type="active site" description="Proton donor" evidence="5">
    <location>
        <position position="130"/>
    </location>
</feature>
<dbReference type="InterPro" id="IPR011051">
    <property type="entry name" value="RmlC_Cupin_sf"/>
</dbReference>
<evidence type="ECO:0000256" key="5">
    <source>
        <dbReference type="PIRSR" id="PIRSR600888-1"/>
    </source>
</evidence>
<dbReference type="PANTHER" id="PTHR21047:SF2">
    <property type="entry name" value="THYMIDINE DIPHOSPHO-4-KETO-RHAMNOSE 3,5-EPIMERASE"/>
    <property type="match status" value="1"/>
</dbReference>
<dbReference type="EC" id="5.1.3.13" evidence="3 7"/>
<comment type="catalytic activity">
    <reaction evidence="1 7">
        <text>dTDP-4-dehydro-6-deoxy-alpha-D-glucose = dTDP-4-dehydro-beta-L-rhamnose</text>
        <dbReference type="Rhea" id="RHEA:16969"/>
        <dbReference type="ChEBI" id="CHEBI:57649"/>
        <dbReference type="ChEBI" id="CHEBI:62830"/>
        <dbReference type="EC" id="5.1.3.13"/>
    </reaction>
</comment>
<dbReference type="PANTHER" id="PTHR21047">
    <property type="entry name" value="DTDP-6-DEOXY-D-GLUCOSE-3,5 EPIMERASE"/>
    <property type="match status" value="1"/>
</dbReference>
<proteinExistence type="inferred from homology"/>
<dbReference type="InterPro" id="IPR014710">
    <property type="entry name" value="RmlC-like_jellyroll"/>
</dbReference>
<dbReference type="InterPro" id="IPR000888">
    <property type="entry name" value="RmlC-like"/>
</dbReference>
<dbReference type="GO" id="GO:0008830">
    <property type="term" value="F:dTDP-4-dehydrorhamnose 3,5-epimerase activity"/>
    <property type="evidence" value="ECO:0007669"/>
    <property type="project" value="UniProtKB-UniRule"/>
</dbReference>
<dbReference type="NCBIfam" id="TIGR01221">
    <property type="entry name" value="rmlC"/>
    <property type="match status" value="1"/>
</dbReference>
<dbReference type="EMBL" id="PXXU01000011">
    <property type="protein sequence ID" value="PSJ17978.1"/>
    <property type="molecule type" value="Genomic_DNA"/>
</dbReference>
<comment type="pathway">
    <text evidence="7">Carbohydrate biosynthesis; dTDP-L-rhamnose biosynthesis.</text>
</comment>
<reference evidence="8 9" key="1">
    <citation type="submission" date="2018-03" db="EMBL/GenBank/DDBJ databases">
        <title>Draft genome of Nitrosomonas supralitoralis APG5.</title>
        <authorList>
            <person name="Urakawa H."/>
            <person name="Lopez J.V."/>
        </authorList>
    </citation>
    <scope>NUCLEOTIDE SEQUENCE [LARGE SCALE GENOMIC DNA]</scope>
    <source>
        <strain evidence="8 9">APG5</strain>
    </source>
</reference>
<evidence type="ECO:0000256" key="6">
    <source>
        <dbReference type="PIRSR" id="PIRSR600888-3"/>
    </source>
</evidence>
<gene>
    <name evidence="8" type="primary">rfbC</name>
    <name evidence="8" type="ORF">C7H79_05525</name>
</gene>
<dbReference type="Proteomes" id="UP000241912">
    <property type="component" value="Unassembled WGS sequence"/>
</dbReference>
<dbReference type="GO" id="GO:0005829">
    <property type="term" value="C:cytosol"/>
    <property type="evidence" value="ECO:0007669"/>
    <property type="project" value="TreeGrafter"/>
</dbReference>
<accession>A0A2P7NWX0</accession>
<name>A0A2P7NWX0_9PROT</name>
<comment type="function">
    <text evidence="2 7">Catalyzes the epimerization of the C3' and C5'positions of dTDP-6-deoxy-D-xylo-4-hexulose, forming dTDP-6-deoxy-L-lyxo-4-hexulose.</text>
</comment>
<comment type="caution">
    <text evidence="8">The sequence shown here is derived from an EMBL/GenBank/DDBJ whole genome shotgun (WGS) entry which is preliminary data.</text>
</comment>